<accession>A0A1X6PK90</accession>
<gene>
    <name evidence="2" type="ORF">BU14_0023s0020</name>
</gene>
<dbReference type="EMBL" id="KV918764">
    <property type="protein sequence ID" value="OSX81215.1"/>
    <property type="molecule type" value="Genomic_DNA"/>
</dbReference>
<protein>
    <submittedName>
        <fullName evidence="2">Uncharacterized protein</fullName>
    </submittedName>
</protein>
<feature type="region of interest" description="Disordered" evidence="1">
    <location>
        <begin position="53"/>
        <end position="87"/>
    </location>
</feature>
<evidence type="ECO:0000313" key="2">
    <source>
        <dbReference type="EMBL" id="OSX81215.1"/>
    </source>
</evidence>
<dbReference type="Proteomes" id="UP000218209">
    <property type="component" value="Unassembled WGS sequence"/>
</dbReference>
<evidence type="ECO:0000313" key="3">
    <source>
        <dbReference type="Proteomes" id="UP000218209"/>
    </source>
</evidence>
<keyword evidence="3" id="KW-1185">Reference proteome</keyword>
<dbReference type="AlphaFoldDB" id="A0A1X6PK90"/>
<sequence length="136" mass="16537">MDAHTLSTSFILLLFSLTSLVRYLPVHYFHLSCSSFSIRPVLTANKVQYRLRARRQRRCRRRRRRRRPRRPLRPRRPRRRARRTCRSRRRAWRAHRACHAWRTRRAGRGVHASLSLFEHCGQHQFRLPRSPIGDPP</sequence>
<proteinExistence type="predicted"/>
<reference evidence="2 3" key="1">
    <citation type="submission" date="2017-03" db="EMBL/GenBank/DDBJ databases">
        <title>WGS assembly of Porphyra umbilicalis.</title>
        <authorList>
            <person name="Brawley S.H."/>
            <person name="Blouin N.A."/>
            <person name="Ficko-Blean E."/>
            <person name="Wheeler G.L."/>
            <person name="Lohr M."/>
            <person name="Goodson H.V."/>
            <person name="Jenkins J.W."/>
            <person name="Blaby-Haas C.E."/>
            <person name="Helliwell K.E."/>
            <person name="Chan C."/>
            <person name="Marriage T."/>
            <person name="Bhattacharya D."/>
            <person name="Klein A.S."/>
            <person name="Badis Y."/>
            <person name="Brodie J."/>
            <person name="Cao Y."/>
            <person name="Collen J."/>
            <person name="Dittami S.M."/>
            <person name="Gachon C.M."/>
            <person name="Green B.R."/>
            <person name="Karpowicz S."/>
            <person name="Kim J.W."/>
            <person name="Kudahl U."/>
            <person name="Lin S."/>
            <person name="Michel G."/>
            <person name="Mittag M."/>
            <person name="Olson B.J."/>
            <person name="Pangilinan J."/>
            <person name="Peng Y."/>
            <person name="Qiu H."/>
            <person name="Shu S."/>
            <person name="Singer J.T."/>
            <person name="Smith A.G."/>
            <person name="Sprecher B.N."/>
            <person name="Wagner V."/>
            <person name="Wang W."/>
            <person name="Wang Z.-Y."/>
            <person name="Yan J."/>
            <person name="Yarish C."/>
            <person name="Zoeuner-Riek S."/>
            <person name="Zhuang Y."/>
            <person name="Zou Y."/>
            <person name="Lindquist E.A."/>
            <person name="Grimwood J."/>
            <person name="Barry K."/>
            <person name="Rokhsar D.S."/>
            <person name="Schmutz J."/>
            <person name="Stiller J.W."/>
            <person name="Grossman A.R."/>
            <person name="Prochnik S.E."/>
        </authorList>
    </citation>
    <scope>NUCLEOTIDE SEQUENCE [LARGE SCALE GENOMIC DNA]</scope>
    <source>
        <strain evidence="2">4086291</strain>
    </source>
</reference>
<organism evidence="2 3">
    <name type="scientific">Porphyra umbilicalis</name>
    <name type="common">Purple laver</name>
    <name type="synonym">Red alga</name>
    <dbReference type="NCBI Taxonomy" id="2786"/>
    <lineage>
        <taxon>Eukaryota</taxon>
        <taxon>Rhodophyta</taxon>
        <taxon>Bangiophyceae</taxon>
        <taxon>Bangiales</taxon>
        <taxon>Bangiaceae</taxon>
        <taxon>Porphyra</taxon>
    </lineage>
</organism>
<name>A0A1X6PK90_PORUM</name>
<evidence type="ECO:0000256" key="1">
    <source>
        <dbReference type="SAM" id="MobiDB-lite"/>
    </source>
</evidence>